<keyword evidence="1" id="KW-0812">Transmembrane</keyword>
<accession>A0A0G1X1V6</accession>
<reference evidence="2 3" key="1">
    <citation type="journal article" date="2015" name="Nature">
        <title>rRNA introns, odd ribosomes, and small enigmatic genomes across a large radiation of phyla.</title>
        <authorList>
            <person name="Brown C.T."/>
            <person name="Hug L.A."/>
            <person name="Thomas B.C."/>
            <person name="Sharon I."/>
            <person name="Castelle C.J."/>
            <person name="Singh A."/>
            <person name="Wilkins M.J."/>
            <person name="Williams K.H."/>
            <person name="Banfield J.F."/>
        </authorList>
    </citation>
    <scope>NUCLEOTIDE SEQUENCE [LARGE SCALE GENOMIC DNA]</scope>
</reference>
<name>A0A0G1X1V6_9BACT</name>
<proteinExistence type="predicted"/>
<dbReference type="EMBL" id="LCOY01000007">
    <property type="protein sequence ID" value="KKU88425.1"/>
    <property type="molecule type" value="Genomic_DNA"/>
</dbReference>
<gene>
    <name evidence="2" type="ORF">UY16_C0007G0006</name>
</gene>
<evidence type="ECO:0000313" key="3">
    <source>
        <dbReference type="Proteomes" id="UP000034739"/>
    </source>
</evidence>
<sequence>MRVKKVSIILACLVVLTIATVAFIVFNKSQKPVIPTVTSAPTPTPTPFSQEDIDKWNEIYKNPFARHIRKALNGYLNGTNEGIADPDLVIPISDDKEGRSGLNAFSKDYYRSKFIVLSIVKRRSWKTL</sequence>
<comment type="caution">
    <text evidence="2">The sequence shown here is derived from an EMBL/GenBank/DDBJ whole genome shotgun (WGS) entry which is preliminary data.</text>
</comment>
<evidence type="ECO:0000256" key="1">
    <source>
        <dbReference type="SAM" id="Phobius"/>
    </source>
</evidence>
<keyword evidence="1" id="KW-0472">Membrane</keyword>
<evidence type="ECO:0000313" key="2">
    <source>
        <dbReference type="EMBL" id="KKU88425.1"/>
    </source>
</evidence>
<feature type="transmembrane region" description="Helical" evidence="1">
    <location>
        <begin position="6"/>
        <end position="26"/>
    </location>
</feature>
<dbReference type="AlphaFoldDB" id="A0A0G1X1V6"/>
<protein>
    <submittedName>
        <fullName evidence="2">Uncharacterized protein</fullName>
    </submittedName>
</protein>
<dbReference type="Proteomes" id="UP000034739">
    <property type="component" value="Unassembled WGS sequence"/>
</dbReference>
<organism evidence="2 3">
    <name type="scientific">Candidatus Gottesmanbacteria bacterium GW2011_GWA2_47_9</name>
    <dbReference type="NCBI Taxonomy" id="1618445"/>
    <lineage>
        <taxon>Bacteria</taxon>
        <taxon>Candidatus Gottesmaniibacteriota</taxon>
    </lineage>
</organism>
<keyword evidence="1" id="KW-1133">Transmembrane helix</keyword>